<keyword evidence="2" id="KW-1185">Reference proteome</keyword>
<comment type="caution">
    <text evidence="1">The sequence shown here is derived from an EMBL/GenBank/DDBJ whole genome shotgun (WGS) entry which is preliminary data.</text>
</comment>
<evidence type="ECO:0000313" key="1">
    <source>
        <dbReference type="EMBL" id="KAJ8618093.1"/>
    </source>
</evidence>
<evidence type="ECO:0000313" key="2">
    <source>
        <dbReference type="Proteomes" id="UP001234297"/>
    </source>
</evidence>
<dbReference type="EMBL" id="CM056812">
    <property type="protein sequence ID" value="KAJ8618093.1"/>
    <property type="molecule type" value="Genomic_DNA"/>
</dbReference>
<accession>A0ACC2KAL9</accession>
<sequence>MEYLGTFFEMGKTILAPLLSLKENEDILDKKIGELSCREIDVRADLEKANLQSGKRPKREVELWLKNVQNIKDEVLYIKQKLGELRWHHFRLQLNLAKLIKEKIEDVVQLKENGRFQEGLVVDLLPGSIQTFPTTKLVGETTALRSLKMIEECLMDDGVGKIGVYGIRGVGKTTIMTHIHNKSTMAATFNSVIWVTVSKDSCIEKLQDDVSKAMGVSLSYNKDALHRSAELIQAFIHRGRFLLILDDMWNVFPLTKVGIPEPNVENKCKIVWTTRSQTVCRGMDSQVTIKVDRLTNDESWTLFEEKLGGNLVLSTEIEQIAKAVVEECDGLPTEIITVGAAMRGVDEITIWRNALEDLKNLRLKLGGIEDDVFSCSRFCFDDLKTRRHRDCFLYCALCPEDDQMDGDSLQMLPLSINNIPPSLKQIKGSITLWDSLQWNSNNTKMLFQPFFPSAPDRDLQRVNAEENVVDDTNDADDEKRGFKRKADVLAERRHLDLNLPPLSMEQEIELSPRNSKKWKAHE</sequence>
<dbReference type="Proteomes" id="UP001234297">
    <property type="component" value="Chromosome 4"/>
</dbReference>
<gene>
    <name evidence="1" type="ORF">MRB53_014279</name>
</gene>
<proteinExistence type="predicted"/>
<reference evidence="1 2" key="1">
    <citation type="journal article" date="2022" name="Hortic Res">
        <title>A haplotype resolved chromosomal level avocado genome allows analysis of novel avocado genes.</title>
        <authorList>
            <person name="Nath O."/>
            <person name="Fletcher S.J."/>
            <person name="Hayward A."/>
            <person name="Shaw L.M."/>
            <person name="Masouleh A.K."/>
            <person name="Furtado A."/>
            <person name="Henry R.J."/>
            <person name="Mitter N."/>
        </authorList>
    </citation>
    <scope>NUCLEOTIDE SEQUENCE [LARGE SCALE GENOMIC DNA]</scope>
    <source>
        <strain evidence="2">cv. Hass</strain>
    </source>
</reference>
<protein>
    <submittedName>
        <fullName evidence="1">Uncharacterized protein</fullName>
    </submittedName>
</protein>
<name>A0ACC2KAL9_PERAE</name>
<organism evidence="1 2">
    <name type="scientific">Persea americana</name>
    <name type="common">Avocado</name>
    <dbReference type="NCBI Taxonomy" id="3435"/>
    <lineage>
        <taxon>Eukaryota</taxon>
        <taxon>Viridiplantae</taxon>
        <taxon>Streptophyta</taxon>
        <taxon>Embryophyta</taxon>
        <taxon>Tracheophyta</taxon>
        <taxon>Spermatophyta</taxon>
        <taxon>Magnoliopsida</taxon>
        <taxon>Magnoliidae</taxon>
        <taxon>Laurales</taxon>
        <taxon>Lauraceae</taxon>
        <taxon>Persea</taxon>
    </lineage>
</organism>